<proteinExistence type="predicted"/>
<accession>A0A7G9W6Q4</accession>
<evidence type="ECO:0000313" key="1">
    <source>
        <dbReference type="EMBL" id="QNO14366.1"/>
    </source>
</evidence>
<name>A0A7G9W6Q4_ALKCA</name>
<dbReference type="KEGG" id="acae:HYG86_06055"/>
<sequence length="370" mass="43935">MKNDAHKILIKYRSDIGDILDTESWNQNSFFNVFKESTKIIEERIRGKFKRFKEYELHFTYLENKTVNAFAFHEDNIDFVALNYGTISSIFDYYYKLLSQPDAFINVGKPSLFDISIHTEPVINKNLKQLNFYNSPSDIDRQDFVFLLSYISIMFVIYHELGHHYNGHMLFQNSLSGLYKQRMVDNKDMVLSPLDYQTIEMDADAHAVTQCLIHIIELYKNRERFNDNNFFTYVNDYKELLKIWMYSVQTLFLILGKDNIDKTNYHKAEYLPRRIRQSLNGSVACDVLEKVYPDIAKKMNLNKETLKELYIWSAVTAEKDYNSLYNLKVDTLEINNQLNNETVEHTEKVLKNWQKLKKLLEPYSRLELAK</sequence>
<dbReference type="AlphaFoldDB" id="A0A7G9W6Q4"/>
<protein>
    <submittedName>
        <fullName evidence="1">Uncharacterized protein</fullName>
    </submittedName>
</protein>
<dbReference type="EMBL" id="CP058559">
    <property type="protein sequence ID" value="QNO14366.1"/>
    <property type="molecule type" value="Genomic_DNA"/>
</dbReference>
<keyword evidence="2" id="KW-1185">Reference proteome</keyword>
<organism evidence="1 2">
    <name type="scientific">Alkalicella caledoniensis</name>
    <dbReference type="NCBI Taxonomy" id="2731377"/>
    <lineage>
        <taxon>Bacteria</taxon>
        <taxon>Bacillati</taxon>
        <taxon>Bacillota</taxon>
        <taxon>Clostridia</taxon>
        <taxon>Eubacteriales</taxon>
        <taxon>Proteinivoracaceae</taxon>
        <taxon>Alkalicella</taxon>
    </lineage>
</organism>
<gene>
    <name evidence="1" type="ORF">HYG86_06055</name>
</gene>
<evidence type="ECO:0000313" key="2">
    <source>
        <dbReference type="Proteomes" id="UP000516160"/>
    </source>
</evidence>
<dbReference type="RefSeq" id="WP_213168017.1">
    <property type="nucleotide sequence ID" value="NZ_CP058559.1"/>
</dbReference>
<reference evidence="1 2" key="1">
    <citation type="submission" date="2020-07" db="EMBL/GenBank/DDBJ databases">
        <title>Alkalicella. sp. LB2 genome.</title>
        <authorList>
            <person name="Postec A."/>
            <person name="Quemeneur M."/>
        </authorList>
    </citation>
    <scope>NUCLEOTIDE SEQUENCE [LARGE SCALE GENOMIC DNA]</scope>
    <source>
        <strain evidence="1 2">LB2</strain>
    </source>
</reference>
<dbReference type="Proteomes" id="UP000516160">
    <property type="component" value="Chromosome"/>
</dbReference>